<sequence>MNKICVLLAAYNGERYINEQIKSILSQKNICLDVYIRLDPSTDDSEKSIQGFVSEFSNIKVLSVTEASGGAGRNFFRLIIDVDFSEYDYVAFADQDDIWSNSKLAKAIEMLQHYDCYSANVTAFWEDGREVLIDKAQAQREWDFLFEAAGPGCTYVFKREVAIQFKTWLLERYEKIGEDITLHDWLLYAFARSHGYRWFIDPEAMMRYRQHANNQVGTNNSFVAAKKRFLLIKNKWYRIQATNIAEYLHLQNLPIVKYGLKNGYLGNLYLLLHVNKIRRRLRDRVALSFALIFNIF</sequence>
<keyword evidence="2" id="KW-0328">Glycosyltransferase</keyword>
<dbReference type="Proteomes" id="UP001157046">
    <property type="component" value="Unassembled WGS sequence"/>
</dbReference>
<dbReference type="GO" id="GO:0016740">
    <property type="term" value="F:transferase activity"/>
    <property type="evidence" value="ECO:0007669"/>
    <property type="project" value="UniProtKB-KW"/>
</dbReference>
<accession>A0ABQ6IZT1</accession>
<evidence type="ECO:0000256" key="3">
    <source>
        <dbReference type="ARBA" id="ARBA00022679"/>
    </source>
</evidence>
<name>A0ABQ6IZT1_9GAMM</name>
<organism evidence="5 6">
    <name type="scientific">Shewanella glacialipiscicola</name>
    <dbReference type="NCBI Taxonomy" id="614069"/>
    <lineage>
        <taxon>Bacteria</taxon>
        <taxon>Pseudomonadati</taxon>
        <taxon>Pseudomonadota</taxon>
        <taxon>Gammaproteobacteria</taxon>
        <taxon>Alteromonadales</taxon>
        <taxon>Shewanellaceae</taxon>
        <taxon>Shewanella</taxon>
    </lineage>
</organism>
<dbReference type="Gene3D" id="3.90.550.10">
    <property type="entry name" value="Spore Coat Polysaccharide Biosynthesis Protein SpsA, Chain A"/>
    <property type="match status" value="1"/>
</dbReference>
<gene>
    <name evidence="5" type="primary">rfbG</name>
    <name evidence="5" type="ORF">GCM10025855_09360</name>
</gene>
<dbReference type="Pfam" id="PF00535">
    <property type="entry name" value="Glycos_transf_2"/>
    <property type="match status" value="1"/>
</dbReference>
<comment type="caution">
    <text evidence="5">The sequence shown here is derived from an EMBL/GenBank/DDBJ whole genome shotgun (WGS) entry which is preliminary data.</text>
</comment>
<evidence type="ECO:0000259" key="4">
    <source>
        <dbReference type="Pfam" id="PF00535"/>
    </source>
</evidence>
<dbReference type="InterPro" id="IPR001173">
    <property type="entry name" value="Glyco_trans_2-like"/>
</dbReference>
<comment type="similarity">
    <text evidence="1">Belongs to the glycosyltransferase 2 family.</text>
</comment>
<evidence type="ECO:0000313" key="6">
    <source>
        <dbReference type="Proteomes" id="UP001157046"/>
    </source>
</evidence>
<dbReference type="SUPFAM" id="SSF53448">
    <property type="entry name" value="Nucleotide-diphospho-sugar transferases"/>
    <property type="match status" value="1"/>
</dbReference>
<dbReference type="EMBL" id="BSUY01000001">
    <property type="protein sequence ID" value="GMA81403.1"/>
    <property type="molecule type" value="Genomic_DNA"/>
</dbReference>
<dbReference type="InterPro" id="IPR029044">
    <property type="entry name" value="Nucleotide-diphossugar_trans"/>
</dbReference>
<dbReference type="InterPro" id="IPR050834">
    <property type="entry name" value="Glycosyltransf_2"/>
</dbReference>
<keyword evidence="3 5" id="KW-0808">Transferase</keyword>
<protein>
    <submittedName>
        <fullName evidence="5">dTDP-rhamnosyl transferase RfbG</fullName>
    </submittedName>
</protein>
<dbReference type="PANTHER" id="PTHR43685:SF5">
    <property type="entry name" value="GLYCOSYLTRANSFERASE EPSE-RELATED"/>
    <property type="match status" value="1"/>
</dbReference>
<keyword evidence="6" id="KW-1185">Reference proteome</keyword>
<evidence type="ECO:0000313" key="5">
    <source>
        <dbReference type="EMBL" id="GMA81403.1"/>
    </source>
</evidence>
<evidence type="ECO:0000256" key="2">
    <source>
        <dbReference type="ARBA" id="ARBA00022676"/>
    </source>
</evidence>
<dbReference type="RefSeq" id="WP_248937981.1">
    <property type="nucleotide sequence ID" value="NZ_BSUY01000001.1"/>
</dbReference>
<reference evidence="6" key="1">
    <citation type="journal article" date="2019" name="Int. J. Syst. Evol. Microbiol.">
        <title>The Global Catalogue of Microorganisms (GCM) 10K type strain sequencing project: providing services to taxonomists for standard genome sequencing and annotation.</title>
        <authorList>
            <consortium name="The Broad Institute Genomics Platform"/>
            <consortium name="The Broad Institute Genome Sequencing Center for Infectious Disease"/>
            <person name="Wu L."/>
            <person name="Ma J."/>
        </authorList>
    </citation>
    <scope>NUCLEOTIDE SEQUENCE [LARGE SCALE GENOMIC DNA]</scope>
    <source>
        <strain evidence="6">NBRC 102030</strain>
    </source>
</reference>
<evidence type="ECO:0000256" key="1">
    <source>
        <dbReference type="ARBA" id="ARBA00006739"/>
    </source>
</evidence>
<feature type="domain" description="Glycosyltransferase 2-like" evidence="4">
    <location>
        <begin position="5"/>
        <end position="126"/>
    </location>
</feature>
<dbReference type="PANTHER" id="PTHR43685">
    <property type="entry name" value="GLYCOSYLTRANSFERASE"/>
    <property type="match status" value="1"/>
</dbReference>
<proteinExistence type="inferred from homology"/>